<name>A0A830EWZ9_9EURY</name>
<protein>
    <submittedName>
        <fullName evidence="2">Uncharacterized protein</fullName>
    </submittedName>
</protein>
<evidence type="ECO:0000313" key="2">
    <source>
        <dbReference type="EMBL" id="GGK63473.1"/>
    </source>
</evidence>
<feature type="compositionally biased region" description="Acidic residues" evidence="1">
    <location>
        <begin position="61"/>
        <end position="71"/>
    </location>
</feature>
<reference evidence="2" key="1">
    <citation type="journal article" date="2014" name="Int. J. Syst. Evol. Microbiol.">
        <title>Complete genome sequence of Corynebacterium casei LMG S-19264T (=DSM 44701T), isolated from a smear-ripened cheese.</title>
        <authorList>
            <consortium name="US DOE Joint Genome Institute (JGI-PGF)"/>
            <person name="Walter F."/>
            <person name="Albersmeier A."/>
            <person name="Kalinowski J."/>
            <person name="Ruckert C."/>
        </authorList>
    </citation>
    <scope>NUCLEOTIDE SEQUENCE</scope>
    <source>
        <strain evidence="2">JCM 19018</strain>
    </source>
</reference>
<gene>
    <name evidence="2" type="ORF">GCM10009067_14780</name>
</gene>
<dbReference type="OrthoDB" id="222402at2157"/>
<organism evidence="2 3">
    <name type="scientific">Haloarcula sebkhae</name>
    <dbReference type="NCBI Taxonomy" id="932660"/>
    <lineage>
        <taxon>Archaea</taxon>
        <taxon>Methanobacteriati</taxon>
        <taxon>Methanobacteriota</taxon>
        <taxon>Stenosarchaea group</taxon>
        <taxon>Halobacteria</taxon>
        <taxon>Halobacteriales</taxon>
        <taxon>Haloarculaceae</taxon>
        <taxon>Haloarcula</taxon>
    </lineage>
</organism>
<feature type="region of interest" description="Disordered" evidence="1">
    <location>
        <begin position="51"/>
        <end position="71"/>
    </location>
</feature>
<reference evidence="2" key="2">
    <citation type="submission" date="2020-09" db="EMBL/GenBank/DDBJ databases">
        <authorList>
            <person name="Sun Q."/>
            <person name="Ohkuma M."/>
        </authorList>
    </citation>
    <scope>NUCLEOTIDE SEQUENCE</scope>
    <source>
        <strain evidence="2">JCM 19018</strain>
    </source>
</reference>
<dbReference type="Proteomes" id="UP000614221">
    <property type="component" value="Unassembled WGS sequence"/>
</dbReference>
<accession>A0A830EWZ9</accession>
<evidence type="ECO:0000256" key="1">
    <source>
        <dbReference type="SAM" id="MobiDB-lite"/>
    </source>
</evidence>
<evidence type="ECO:0000313" key="3">
    <source>
        <dbReference type="Proteomes" id="UP000614221"/>
    </source>
</evidence>
<dbReference type="RefSeq" id="WP_188976705.1">
    <property type="nucleotide sequence ID" value="NZ_BMPD01000002.1"/>
</dbReference>
<proteinExistence type="predicted"/>
<sequence length="71" mass="7703">MIPLQTIPQITPDPQVISLCLLFFMGGLAVPTRYGMQQVEGFGRLVASQIPTKSKSGVEPSETEIPEEGDK</sequence>
<comment type="caution">
    <text evidence="2">The sequence shown here is derived from an EMBL/GenBank/DDBJ whole genome shotgun (WGS) entry which is preliminary data.</text>
</comment>
<dbReference type="AlphaFoldDB" id="A0A830EWZ9"/>
<dbReference type="EMBL" id="BMPD01000002">
    <property type="protein sequence ID" value="GGK63473.1"/>
    <property type="molecule type" value="Genomic_DNA"/>
</dbReference>